<protein>
    <recommendedName>
        <fullName evidence="6">RING-type domain-containing protein</fullName>
    </recommendedName>
</protein>
<dbReference type="AlphaFoldDB" id="E4XJZ1"/>
<keyword evidence="5" id="KW-0175">Coiled coil</keyword>
<evidence type="ECO:0000256" key="5">
    <source>
        <dbReference type="SAM" id="Coils"/>
    </source>
</evidence>
<dbReference type="InterPro" id="IPR018957">
    <property type="entry name" value="Znf_C3HC4_RING-type"/>
</dbReference>
<evidence type="ECO:0000256" key="3">
    <source>
        <dbReference type="ARBA" id="ARBA00022833"/>
    </source>
</evidence>
<evidence type="ECO:0000256" key="4">
    <source>
        <dbReference type="PROSITE-ProRule" id="PRU00175"/>
    </source>
</evidence>
<evidence type="ECO:0000256" key="2">
    <source>
        <dbReference type="ARBA" id="ARBA00022771"/>
    </source>
</evidence>
<evidence type="ECO:0000256" key="1">
    <source>
        <dbReference type="ARBA" id="ARBA00022723"/>
    </source>
</evidence>
<dbReference type="OrthoDB" id="6475149at2759"/>
<evidence type="ECO:0000313" key="7">
    <source>
        <dbReference type="EMBL" id="CBY24767.1"/>
    </source>
</evidence>
<gene>
    <name evidence="7" type="ORF">GSOID_T00012939001</name>
</gene>
<evidence type="ECO:0000313" key="8">
    <source>
        <dbReference type="Proteomes" id="UP000001307"/>
    </source>
</evidence>
<dbReference type="CDD" id="cd16449">
    <property type="entry name" value="RING-HC"/>
    <property type="match status" value="1"/>
</dbReference>
<keyword evidence="3" id="KW-0862">Zinc</keyword>
<evidence type="ECO:0000259" key="6">
    <source>
        <dbReference type="PROSITE" id="PS50089"/>
    </source>
</evidence>
<dbReference type="Gene3D" id="3.30.40.10">
    <property type="entry name" value="Zinc/RING finger domain, C3HC4 (zinc finger)"/>
    <property type="match status" value="1"/>
</dbReference>
<dbReference type="EMBL" id="FN653063">
    <property type="protein sequence ID" value="CBY24767.1"/>
    <property type="molecule type" value="Genomic_DNA"/>
</dbReference>
<dbReference type="InterPro" id="IPR001841">
    <property type="entry name" value="Znf_RING"/>
</dbReference>
<dbReference type="GO" id="GO:0008270">
    <property type="term" value="F:zinc ion binding"/>
    <property type="evidence" value="ECO:0007669"/>
    <property type="project" value="UniProtKB-KW"/>
</dbReference>
<name>E4XJZ1_OIKDI</name>
<dbReference type="InterPro" id="IPR017907">
    <property type="entry name" value="Znf_RING_CS"/>
</dbReference>
<dbReference type="InterPro" id="IPR013083">
    <property type="entry name" value="Znf_RING/FYVE/PHD"/>
</dbReference>
<proteinExistence type="predicted"/>
<keyword evidence="1" id="KW-0479">Metal-binding</keyword>
<feature type="domain" description="RING-type" evidence="6">
    <location>
        <begin position="210"/>
        <end position="241"/>
    </location>
</feature>
<dbReference type="InParanoid" id="E4XJZ1"/>
<feature type="coiled-coil region" evidence="5">
    <location>
        <begin position="139"/>
        <end position="201"/>
    </location>
</feature>
<dbReference type="Pfam" id="PF00097">
    <property type="entry name" value="zf-C3HC4"/>
    <property type="match status" value="1"/>
</dbReference>
<accession>E4XJZ1</accession>
<dbReference type="SMART" id="SM00184">
    <property type="entry name" value="RING"/>
    <property type="match status" value="1"/>
</dbReference>
<dbReference type="Proteomes" id="UP000001307">
    <property type="component" value="Unassembled WGS sequence"/>
</dbReference>
<reference evidence="7" key="1">
    <citation type="journal article" date="2010" name="Science">
        <title>Plasticity of animal genome architecture unmasked by rapid evolution of a pelagic tunicate.</title>
        <authorList>
            <person name="Denoeud F."/>
            <person name="Henriet S."/>
            <person name="Mungpakdee S."/>
            <person name="Aury J.M."/>
            <person name="Da Silva C."/>
            <person name="Brinkmann H."/>
            <person name="Mikhaleva J."/>
            <person name="Olsen L.C."/>
            <person name="Jubin C."/>
            <person name="Canestro C."/>
            <person name="Bouquet J.M."/>
            <person name="Danks G."/>
            <person name="Poulain J."/>
            <person name="Campsteijn C."/>
            <person name="Adamski M."/>
            <person name="Cross I."/>
            <person name="Yadetie F."/>
            <person name="Muffato M."/>
            <person name="Louis A."/>
            <person name="Butcher S."/>
            <person name="Tsagkogeorga G."/>
            <person name="Konrad A."/>
            <person name="Singh S."/>
            <person name="Jensen M.F."/>
            <person name="Cong E.H."/>
            <person name="Eikeseth-Otteraa H."/>
            <person name="Noel B."/>
            <person name="Anthouard V."/>
            <person name="Porcel B.M."/>
            <person name="Kachouri-Lafond R."/>
            <person name="Nishino A."/>
            <person name="Ugolini M."/>
            <person name="Chourrout P."/>
            <person name="Nishida H."/>
            <person name="Aasland R."/>
            <person name="Huzurbazar S."/>
            <person name="Westhof E."/>
            <person name="Delsuc F."/>
            <person name="Lehrach H."/>
            <person name="Reinhardt R."/>
            <person name="Weissenbach J."/>
            <person name="Roy S.W."/>
            <person name="Artiguenave F."/>
            <person name="Postlethwait J.H."/>
            <person name="Manak J.R."/>
            <person name="Thompson E.M."/>
            <person name="Jaillon O."/>
            <person name="Du Pasquier L."/>
            <person name="Boudinot P."/>
            <person name="Liberles D.A."/>
            <person name="Volff J.N."/>
            <person name="Philippe H."/>
            <person name="Lenhard B."/>
            <person name="Roest Crollius H."/>
            <person name="Wincker P."/>
            <person name="Chourrout D."/>
        </authorList>
    </citation>
    <scope>NUCLEOTIDE SEQUENCE [LARGE SCALE GENOMIC DNA]</scope>
</reference>
<organism evidence="7">
    <name type="scientific">Oikopleura dioica</name>
    <name type="common">Tunicate</name>
    <dbReference type="NCBI Taxonomy" id="34765"/>
    <lineage>
        <taxon>Eukaryota</taxon>
        <taxon>Metazoa</taxon>
        <taxon>Chordata</taxon>
        <taxon>Tunicata</taxon>
        <taxon>Appendicularia</taxon>
        <taxon>Copelata</taxon>
        <taxon>Oikopleuridae</taxon>
        <taxon>Oikopleura</taxon>
    </lineage>
</organism>
<dbReference type="PROSITE" id="PS00518">
    <property type="entry name" value="ZF_RING_1"/>
    <property type="match status" value="1"/>
</dbReference>
<sequence>MGRKKTTRKVKKEPAIMPAPKRRRISMDEDDIQIVDLRPGKAIELEENSPNSIQHARRNMDDNNFVFMPIEDIPGPSHAFHVRNEDNEEVKPIARVNREFSQRRQEIMGNLQASLTKMEDDYNRIAQLTETLHNDRQTKTSVKQKVDKLAAEIAEKSAQIEILDKDLEKLSKRIETNEKTLEIAQKRIKSFEVNYKDKEEAGGKVGEYECPICREICGNEQKQMVCITTCGHRFCKDCVDRILAPNEQDVRRRGVNFRRLVEGANLQPRYPRQQVYQRAGAAIRELVLQENENAVDDAANPNLRARAPQAQAPVFRPGRDIVLRQEQNDNDNYLLDLVNNQRKRRCPTCQKHFTRKTSSDCTRTPLVNAHLKNRNARFSLTRFTSRLVHQ</sequence>
<dbReference type="SUPFAM" id="SSF57850">
    <property type="entry name" value="RING/U-box"/>
    <property type="match status" value="1"/>
</dbReference>
<keyword evidence="8" id="KW-1185">Reference proteome</keyword>
<keyword evidence="2 4" id="KW-0863">Zinc-finger</keyword>
<dbReference type="PROSITE" id="PS50089">
    <property type="entry name" value="ZF_RING_2"/>
    <property type="match status" value="1"/>
</dbReference>